<dbReference type="InterPro" id="IPR036390">
    <property type="entry name" value="WH_DNA-bd_sf"/>
</dbReference>
<dbReference type="AlphaFoldDB" id="A0A1B1TF75"/>
<dbReference type="EMBL" id="KP211912">
    <property type="protein sequence ID" value="ANV80931.1"/>
    <property type="molecule type" value="Genomic_DNA"/>
</dbReference>
<accession>A0A1B1TF75</accession>
<evidence type="ECO:0000313" key="1">
    <source>
        <dbReference type="EMBL" id="ANV80931.1"/>
    </source>
</evidence>
<reference evidence="1" key="1">
    <citation type="submission" date="2014-11" db="EMBL/GenBank/DDBJ databases">
        <authorList>
            <person name="Zhu J."/>
            <person name="Qi W."/>
            <person name="Song R."/>
        </authorList>
    </citation>
    <scope>NUCLEOTIDE SEQUENCE</scope>
</reference>
<reference evidence="1" key="2">
    <citation type="journal article" date="2015" name="ISME J.">
        <title>A new class of marine Euryarchaeota group II from the Mediterranean deep chlorophyll maximum.</title>
        <authorList>
            <person name="Martin-Cuadrado A.B."/>
            <person name="Garcia-Heredia I."/>
            <person name="Molto A.G."/>
            <person name="Lopez-Ubeda R."/>
            <person name="Kimes N."/>
            <person name="Lopez-Garcia P."/>
            <person name="Moreira D."/>
            <person name="Rodriguez-Valera F."/>
        </authorList>
    </citation>
    <scope>NUCLEOTIDE SEQUENCE</scope>
</reference>
<name>A0A1B1TF75_9ARCH</name>
<sequence>MKNMKTTRIREKIKKFLGDRPRNTAEILEHINSTMRHGTTSQQLGNVLSKDKDIVKVGYIKRSGILSGGYDICEWATRTWVSSNCPGWEEGTPIIIDQEGNVTTGTSKLNGGF</sequence>
<dbReference type="InterPro" id="IPR024619">
    <property type="entry name" value="DUF3860"/>
</dbReference>
<dbReference type="InterPro" id="IPR036388">
    <property type="entry name" value="WH-like_DNA-bd_sf"/>
</dbReference>
<dbReference type="Pfam" id="PF12976">
    <property type="entry name" value="DUF3860"/>
    <property type="match status" value="1"/>
</dbReference>
<dbReference type="Gene3D" id="1.10.10.10">
    <property type="entry name" value="Winged helix-like DNA-binding domain superfamily/Winged helix DNA-binding domain"/>
    <property type="match status" value="1"/>
</dbReference>
<organism evidence="1">
    <name type="scientific">uncultured Poseidoniia archaeon</name>
    <dbReference type="NCBI Taxonomy" id="1697135"/>
    <lineage>
        <taxon>Archaea</taxon>
        <taxon>Methanobacteriati</taxon>
        <taxon>Thermoplasmatota</taxon>
        <taxon>Candidatus Poseidoniia</taxon>
        <taxon>environmental samples</taxon>
    </lineage>
</organism>
<keyword evidence="1" id="KW-0238">DNA-binding</keyword>
<dbReference type="GO" id="GO:0003677">
    <property type="term" value="F:DNA binding"/>
    <property type="evidence" value="ECO:0007669"/>
    <property type="project" value="UniProtKB-KW"/>
</dbReference>
<proteinExistence type="predicted"/>
<protein>
    <submittedName>
        <fullName evidence="1">Winged helix-turn-helix DNA-binding transcription repressor</fullName>
    </submittedName>
</protein>
<dbReference type="SUPFAM" id="SSF46785">
    <property type="entry name" value="Winged helix' DNA-binding domain"/>
    <property type="match status" value="1"/>
</dbReference>